<dbReference type="PROSITE" id="PS00329">
    <property type="entry name" value="HSP70_2"/>
    <property type="match status" value="1"/>
</dbReference>
<dbReference type="GO" id="GO:0005524">
    <property type="term" value="F:ATP binding"/>
    <property type="evidence" value="ECO:0007669"/>
    <property type="project" value="UniProtKB-KW"/>
</dbReference>
<comment type="caution">
    <text evidence="4">The sequence shown here is derived from an EMBL/GenBank/DDBJ whole genome shotgun (WGS) entry which is preliminary data.</text>
</comment>
<evidence type="ECO:0000256" key="2">
    <source>
        <dbReference type="ARBA" id="ARBA00022741"/>
    </source>
</evidence>
<dbReference type="Proteomes" id="UP000477782">
    <property type="component" value="Unassembled WGS sequence"/>
</dbReference>
<dbReference type="RefSeq" id="WP_164623336.1">
    <property type="nucleotide sequence ID" value="NZ_JAAIVJ010000001.1"/>
</dbReference>
<evidence type="ECO:0000313" key="4">
    <source>
        <dbReference type="EMBL" id="NEY89333.1"/>
    </source>
</evidence>
<keyword evidence="2" id="KW-0547">Nucleotide-binding</keyword>
<keyword evidence="3" id="KW-0067">ATP-binding</keyword>
<dbReference type="InterPro" id="IPR013126">
    <property type="entry name" value="Hsp_70_fam"/>
</dbReference>
<evidence type="ECO:0000256" key="1">
    <source>
        <dbReference type="ARBA" id="ARBA00007381"/>
    </source>
</evidence>
<reference evidence="4 5" key="1">
    <citation type="submission" date="2020-02" db="EMBL/GenBank/DDBJ databases">
        <authorList>
            <person name="Chen W.-M."/>
        </authorList>
    </citation>
    <scope>NUCLEOTIDE SEQUENCE [LARGE SCALE GENOMIC DNA]</scope>
    <source>
        <strain evidence="4 5">KMS-5</strain>
    </source>
</reference>
<dbReference type="PANTHER" id="PTHR19375">
    <property type="entry name" value="HEAT SHOCK PROTEIN 70KDA"/>
    <property type="match status" value="1"/>
</dbReference>
<accession>A0A6M0QRQ7</accession>
<sequence>MTAFCGIDFGTSNSTVSLAEDGPARLIALEGGQATLPSAVFWPDDGPLSFGRAAIATYVEGDEGRLMRGLKSTLGLGLIDERTAVGGRAVTFREVLTRFFRHLRACLDAESPGVSKVVLGRPVHFVDGDPAADAAAEAALAAIAKACGFAEVGFQFEPIAAALRYEETVAGEEIVLIVDIGGGTSDVSLVRVSPERARAADRAADVLGNGGIRLGGTDFDRSLSLAEVMPHLGHGSTLSQGKTLIPNHYFLDLATWHRINSLYAPRKMAEIKGLMQDADRPDLVGRLVRVAETRAGHALAMEVEAAKIALSGAEAVRLALKPVCGGPNPMVLRARFEAVLAPGLARIAGLIAEVLAQAGTAQVGTVFLTGGSSDLPALRGLVAELLPGVKLATGDMLGSVGAGLALEARRRFA</sequence>
<comment type="similarity">
    <text evidence="1">Belongs to the heat shock protein 70 family.</text>
</comment>
<dbReference type="Gene3D" id="3.90.640.10">
    <property type="entry name" value="Actin, Chain A, domain 4"/>
    <property type="match status" value="1"/>
</dbReference>
<dbReference type="Pfam" id="PF00012">
    <property type="entry name" value="HSP70"/>
    <property type="match status" value="2"/>
</dbReference>
<protein>
    <submittedName>
        <fullName evidence="4">Hsp70 family protein</fullName>
    </submittedName>
</protein>
<dbReference type="Gene3D" id="3.30.420.40">
    <property type="match status" value="3"/>
</dbReference>
<dbReference type="AlphaFoldDB" id="A0A6M0QRQ7"/>
<evidence type="ECO:0000313" key="5">
    <source>
        <dbReference type="Proteomes" id="UP000477782"/>
    </source>
</evidence>
<dbReference type="EMBL" id="JAAIVJ010000001">
    <property type="protein sequence ID" value="NEY89333.1"/>
    <property type="molecule type" value="Genomic_DNA"/>
</dbReference>
<proteinExistence type="inferred from homology"/>
<gene>
    <name evidence="4" type="ORF">G4Z14_03410</name>
</gene>
<organism evidence="4 5">
    <name type="scientific">Tabrizicola oligotrophica</name>
    <dbReference type="NCBI Taxonomy" id="2710650"/>
    <lineage>
        <taxon>Bacteria</taxon>
        <taxon>Pseudomonadati</taxon>
        <taxon>Pseudomonadota</taxon>
        <taxon>Alphaproteobacteria</taxon>
        <taxon>Rhodobacterales</taxon>
        <taxon>Paracoccaceae</taxon>
        <taxon>Tabrizicola</taxon>
    </lineage>
</organism>
<dbReference type="InterPro" id="IPR018181">
    <property type="entry name" value="Heat_shock_70_CS"/>
</dbReference>
<evidence type="ECO:0000256" key="3">
    <source>
        <dbReference type="ARBA" id="ARBA00022840"/>
    </source>
</evidence>
<keyword evidence="5" id="KW-1185">Reference proteome</keyword>
<name>A0A6M0QRQ7_9RHOB</name>
<dbReference type="SUPFAM" id="SSF53067">
    <property type="entry name" value="Actin-like ATPase domain"/>
    <property type="match status" value="2"/>
</dbReference>
<dbReference type="GO" id="GO:0140662">
    <property type="term" value="F:ATP-dependent protein folding chaperone"/>
    <property type="evidence" value="ECO:0007669"/>
    <property type="project" value="InterPro"/>
</dbReference>
<dbReference type="InterPro" id="IPR043129">
    <property type="entry name" value="ATPase_NBD"/>
</dbReference>